<proteinExistence type="predicted"/>
<dbReference type="SUPFAM" id="SSF53335">
    <property type="entry name" value="S-adenosyl-L-methionine-dependent methyltransferases"/>
    <property type="match status" value="1"/>
</dbReference>
<dbReference type="GO" id="GO:0010420">
    <property type="term" value="F:polyprenyldihydroxybenzoate methyltransferase activity"/>
    <property type="evidence" value="ECO:0007669"/>
    <property type="project" value="TreeGrafter"/>
</dbReference>
<dbReference type="InterPro" id="IPR029063">
    <property type="entry name" value="SAM-dependent_MTases_sf"/>
</dbReference>
<dbReference type="Pfam" id="PF13649">
    <property type="entry name" value="Methyltransf_25"/>
    <property type="match status" value="1"/>
</dbReference>
<evidence type="ECO:0000313" key="2">
    <source>
        <dbReference type="EMBL" id="MBM3224492.1"/>
    </source>
</evidence>
<evidence type="ECO:0000313" key="3">
    <source>
        <dbReference type="Proteomes" id="UP000712673"/>
    </source>
</evidence>
<dbReference type="EMBL" id="VGLS01000338">
    <property type="protein sequence ID" value="MBM3224492.1"/>
    <property type="molecule type" value="Genomic_DNA"/>
</dbReference>
<dbReference type="InterPro" id="IPR041698">
    <property type="entry name" value="Methyltransf_25"/>
</dbReference>
<gene>
    <name evidence="2" type="ORF">FJZ47_11915</name>
</gene>
<evidence type="ECO:0000259" key="1">
    <source>
        <dbReference type="Pfam" id="PF13649"/>
    </source>
</evidence>
<dbReference type="CDD" id="cd02440">
    <property type="entry name" value="AdoMet_MTases"/>
    <property type="match status" value="1"/>
</dbReference>
<dbReference type="GO" id="GO:0032259">
    <property type="term" value="P:methylation"/>
    <property type="evidence" value="ECO:0007669"/>
    <property type="project" value="UniProtKB-KW"/>
</dbReference>
<sequence>MSEALDLAAQQARDKWNARYHESTSTPQAALVLREYTHLLPSTGCALDLACGLGGNALLLAAHGLVTYAWDIAEVAISRLQAAAQQHHVSIQTEVRDVATAPPPPDSFEVIVVSRFLERAIAPALIQALRPGGLLFYQTFTRVSVGEVRGPRNPEYLLAPQELLTLFRPLALVIYREEGQLGDHARGVRNEALFVGQKHD</sequence>
<keyword evidence="2" id="KW-0489">Methyltransferase</keyword>
<accession>A0A937W0Q1</accession>
<name>A0A937W0Q1_UNCTE</name>
<keyword evidence="2" id="KW-0808">Transferase</keyword>
<protein>
    <submittedName>
        <fullName evidence="2">Class I SAM-dependent methyltransferase</fullName>
    </submittedName>
</protein>
<dbReference type="PANTHER" id="PTHR43464:SF89">
    <property type="entry name" value="METHYLTRANSFERASE"/>
    <property type="match status" value="1"/>
</dbReference>
<reference evidence="2" key="1">
    <citation type="submission" date="2019-03" db="EMBL/GenBank/DDBJ databases">
        <title>Lake Tanganyika Metagenome-Assembled Genomes (MAGs).</title>
        <authorList>
            <person name="Tran P."/>
        </authorList>
    </citation>
    <scope>NUCLEOTIDE SEQUENCE</scope>
    <source>
        <strain evidence="2">K_DeepCast_65m_m2_066</strain>
    </source>
</reference>
<dbReference type="Proteomes" id="UP000712673">
    <property type="component" value="Unassembled WGS sequence"/>
</dbReference>
<dbReference type="PANTHER" id="PTHR43464">
    <property type="entry name" value="METHYLTRANSFERASE"/>
    <property type="match status" value="1"/>
</dbReference>
<dbReference type="Gene3D" id="3.40.50.150">
    <property type="entry name" value="Vaccinia Virus protein VP39"/>
    <property type="match status" value="1"/>
</dbReference>
<feature type="domain" description="Methyltransferase" evidence="1">
    <location>
        <begin position="47"/>
        <end position="133"/>
    </location>
</feature>
<comment type="caution">
    <text evidence="2">The sequence shown here is derived from an EMBL/GenBank/DDBJ whole genome shotgun (WGS) entry which is preliminary data.</text>
</comment>
<organism evidence="2 3">
    <name type="scientific">Tectimicrobiota bacterium</name>
    <dbReference type="NCBI Taxonomy" id="2528274"/>
    <lineage>
        <taxon>Bacteria</taxon>
        <taxon>Pseudomonadati</taxon>
        <taxon>Nitrospinota/Tectimicrobiota group</taxon>
        <taxon>Candidatus Tectimicrobiota</taxon>
    </lineage>
</organism>
<dbReference type="AlphaFoldDB" id="A0A937W0Q1"/>